<dbReference type="InterPro" id="IPR012659">
    <property type="entry name" value="CHP02444"/>
</dbReference>
<reference evidence="1 2" key="1">
    <citation type="submission" date="2019-07" db="EMBL/GenBank/DDBJ databases">
        <title>Pseudomonas mangiferae sp. nov., isolated from bark of mango tree in Thailand.</title>
        <authorList>
            <person name="Srisuk N."/>
            <person name="Anurat P."/>
        </authorList>
    </citation>
    <scope>NUCLEOTIDE SEQUENCE [LARGE SCALE GENOMIC DNA]</scope>
    <source>
        <strain evidence="1 2">DMKU_BBB3-04</strain>
    </source>
</reference>
<dbReference type="AlphaFoldDB" id="A0A553H0P9"/>
<gene>
    <name evidence="1" type="ORF">FM069_08935</name>
</gene>
<keyword evidence="2" id="KW-1185">Reference proteome</keyword>
<dbReference type="EMBL" id="VJOY01000005">
    <property type="protein sequence ID" value="TRX75320.1"/>
    <property type="molecule type" value="Genomic_DNA"/>
</dbReference>
<dbReference type="Pfam" id="PF09523">
    <property type="entry name" value="DUF2390"/>
    <property type="match status" value="1"/>
</dbReference>
<accession>A0A553H0P9</accession>
<sequence length="159" mass="17281">MADDLWRFALTLYARPGVEAACLDAQARGADVCLLLAGSWLGRRGVDCDPQRVAALKALTRPWRDSVVAPLRGLRQGWRDAARDDPELAALRERVKALELEAERVLLQRLAHCADDWPADVAGDATDAVVRTWLEALAGDAASSAAQALDDLRRAVPET</sequence>
<name>A0A553H0P9_9PSED</name>
<dbReference type="Proteomes" id="UP000315235">
    <property type="component" value="Unassembled WGS sequence"/>
</dbReference>
<evidence type="ECO:0000313" key="1">
    <source>
        <dbReference type="EMBL" id="TRX75320.1"/>
    </source>
</evidence>
<protein>
    <submittedName>
        <fullName evidence="1">TIGR02444 family protein</fullName>
    </submittedName>
</protein>
<evidence type="ECO:0000313" key="2">
    <source>
        <dbReference type="Proteomes" id="UP000315235"/>
    </source>
</evidence>
<organism evidence="1 2">
    <name type="scientific">Pseudomonas mangiferae</name>
    <dbReference type="NCBI Taxonomy" id="2593654"/>
    <lineage>
        <taxon>Bacteria</taxon>
        <taxon>Pseudomonadati</taxon>
        <taxon>Pseudomonadota</taxon>
        <taxon>Gammaproteobacteria</taxon>
        <taxon>Pseudomonadales</taxon>
        <taxon>Pseudomonadaceae</taxon>
        <taxon>Pseudomonas</taxon>
    </lineage>
</organism>
<dbReference type="OrthoDB" id="5795846at2"/>
<comment type="caution">
    <text evidence="1">The sequence shown here is derived from an EMBL/GenBank/DDBJ whole genome shotgun (WGS) entry which is preliminary data.</text>
</comment>
<dbReference type="NCBIfam" id="TIGR02444">
    <property type="entry name" value="TIGR02444 family protein"/>
    <property type="match status" value="1"/>
</dbReference>
<proteinExistence type="predicted"/>
<dbReference type="RefSeq" id="WP_143488063.1">
    <property type="nucleotide sequence ID" value="NZ_VJOY01000005.1"/>
</dbReference>